<protein>
    <submittedName>
        <fullName evidence="3">Uncharacterized protein</fullName>
    </submittedName>
</protein>
<comment type="caution">
    <text evidence="3">The sequence shown here is derived from an EMBL/GenBank/DDBJ whole genome shotgun (WGS) entry which is preliminary data.</text>
</comment>
<feature type="compositionally biased region" description="Low complexity" evidence="1">
    <location>
        <begin position="95"/>
        <end position="104"/>
    </location>
</feature>
<evidence type="ECO:0000313" key="3">
    <source>
        <dbReference type="EMBL" id="KAH0963107.1"/>
    </source>
</evidence>
<accession>A0A9P8MXF3</accession>
<keyword evidence="2" id="KW-0732">Signal</keyword>
<gene>
    <name evidence="3" type="ORF">HRG_05617</name>
</gene>
<evidence type="ECO:0000313" key="4">
    <source>
        <dbReference type="Proteomes" id="UP000824596"/>
    </source>
</evidence>
<keyword evidence="4" id="KW-1185">Reference proteome</keyword>
<organism evidence="3 4">
    <name type="scientific">Hirsutella rhossiliensis</name>
    <dbReference type="NCBI Taxonomy" id="111463"/>
    <lineage>
        <taxon>Eukaryota</taxon>
        <taxon>Fungi</taxon>
        <taxon>Dikarya</taxon>
        <taxon>Ascomycota</taxon>
        <taxon>Pezizomycotina</taxon>
        <taxon>Sordariomycetes</taxon>
        <taxon>Hypocreomycetidae</taxon>
        <taxon>Hypocreales</taxon>
        <taxon>Ophiocordycipitaceae</taxon>
        <taxon>Hirsutella</taxon>
    </lineage>
</organism>
<feature type="region of interest" description="Disordered" evidence="1">
    <location>
        <begin position="91"/>
        <end position="117"/>
    </location>
</feature>
<proteinExistence type="predicted"/>
<feature type="chain" id="PRO_5040452733" evidence="2">
    <location>
        <begin position="21"/>
        <end position="117"/>
    </location>
</feature>
<dbReference type="OrthoDB" id="4837799at2759"/>
<dbReference type="EMBL" id="JAIZPD010000005">
    <property type="protein sequence ID" value="KAH0963107.1"/>
    <property type="molecule type" value="Genomic_DNA"/>
</dbReference>
<reference evidence="3" key="1">
    <citation type="submission" date="2021-09" db="EMBL/GenBank/DDBJ databases">
        <title>A high-quality genome of the endoparasitic fungus Hirsutella rhossiliensis with a comparison of Hirsutella genomes reveals transposable elements contributing to genome size variation.</title>
        <authorList>
            <person name="Lin R."/>
            <person name="Jiao Y."/>
            <person name="Sun X."/>
            <person name="Ling J."/>
            <person name="Xie B."/>
            <person name="Cheng X."/>
        </authorList>
    </citation>
    <scope>NUCLEOTIDE SEQUENCE</scope>
    <source>
        <strain evidence="3">HR02</strain>
    </source>
</reference>
<dbReference type="Proteomes" id="UP000824596">
    <property type="component" value="Unassembled WGS sequence"/>
</dbReference>
<dbReference type="AlphaFoldDB" id="A0A9P8MXF3"/>
<evidence type="ECO:0000256" key="2">
    <source>
        <dbReference type="SAM" id="SignalP"/>
    </source>
</evidence>
<name>A0A9P8MXF3_9HYPO</name>
<feature type="signal peptide" evidence="2">
    <location>
        <begin position="1"/>
        <end position="20"/>
    </location>
</feature>
<dbReference type="GeneID" id="68354746"/>
<sequence>MPSLKQRLLTLALPLAAAAAALPGATPSSGPAPAPAPAPPAATTPAPPAEVSMPATCDYSYCDGTSSWCFYWGGVTSYDVDRGPVPGEIRAPLGPCAAPRRTPSATPPPAPAHTRAA</sequence>
<dbReference type="RefSeq" id="XP_044720620.1">
    <property type="nucleotide sequence ID" value="XM_044864088.1"/>
</dbReference>
<feature type="compositionally biased region" description="Pro residues" evidence="1">
    <location>
        <begin position="30"/>
        <end position="48"/>
    </location>
</feature>
<feature type="region of interest" description="Disordered" evidence="1">
    <location>
        <begin position="22"/>
        <end position="49"/>
    </location>
</feature>
<evidence type="ECO:0000256" key="1">
    <source>
        <dbReference type="SAM" id="MobiDB-lite"/>
    </source>
</evidence>